<evidence type="ECO:0000256" key="5">
    <source>
        <dbReference type="ARBA" id="ARBA00023077"/>
    </source>
</evidence>
<keyword evidence="2 8" id="KW-0813">Transport</keyword>
<dbReference type="InterPro" id="IPR037066">
    <property type="entry name" value="Plug_dom_sf"/>
</dbReference>
<dbReference type="InterPro" id="IPR000531">
    <property type="entry name" value="Beta-barrel_TonB"/>
</dbReference>
<dbReference type="NCBIfam" id="TIGR04057">
    <property type="entry name" value="SusC_RagA_signa"/>
    <property type="match status" value="1"/>
</dbReference>
<keyword evidence="4 8" id="KW-0812">Transmembrane</keyword>
<keyword evidence="13" id="KW-1185">Reference proteome</keyword>
<evidence type="ECO:0000259" key="10">
    <source>
        <dbReference type="Pfam" id="PF00593"/>
    </source>
</evidence>
<evidence type="ECO:0000313" key="12">
    <source>
        <dbReference type="EMBL" id="GAA4319642.1"/>
    </source>
</evidence>
<evidence type="ECO:0000256" key="2">
    <source>
        <dbReference type="ARBA" id="ARBA00022448"/>
    </source>
</evidence>
<reference evidence="13" key="1">
    <citation type="journal article" date="2019" name="Int. J. Syst. Evol. Microbiol.">
        <title>The Global Catalogue of Microorganisms (GCM) 10K type strain sequencing project: providing services to taxonomists for standard genome sequencing and annotation.</title>
        <authorList>
            <consortium name="The Broad Institute Genomics Platform"/>
            <consortium name="The Broad Institute Genome Sequencing Center for Infectious Disease"/>
            <person name="Wu L."/>
            <person name="Ma J."/>
        </authorList>
    </citation>
    <scope>NUCLEOTIDE SEQUENCE [LARGE SCALE GENOMIC DNA]</scope>
    <source>
        <strain evidence="13">JCM 17664</strain>
    </source>
</reference>
<name>A0ABP8G8Y5_9BACT</name>
<dbReference type="SUPFAM" id="SSF49464">
    <property type="entry name" value="Carboxypeptidase regulatory domain-like"/>
    <property type="match status" value="1"/>
</dbReference>
<dbReference type="InterPro" id="IPR023996">
    <property type="entry name" value="TonB-dep_OMP_SusC/RagA"/>
</dbReference>
<dbReference type="Pfam" id="PF07715">
    <property type="entry name" value="Plug"/>
    <property type="match status" value="1"/>
</dbReference>
<dbReference type="PROSITE" id="PS52016">
    <property type="entry name" value="TONB_DEPENDENT_REC_3"/>
    <property type="match status" value="1"/>
</dbReference>
<dbReference type="Pfam" id="PF13715">
    <property type="entry name" value="CarbopepD_reg_2"/>
    <property type="match status" value="1"/>
</dbReference>
<dbReference type="EMBL" id="BAABFN010000022">
    <property type="protein sequence ID" value="GAA4319642.1"/>
    <property type="molecule type" value="Genomic_DNA"/>
</dbReference>
<evidence type="ECO:0000256" key="7">
    <source>
        <dbReference type="ARBA" id="ARBA00023237"/>
    </source>
</evidence>
<evidence type="ECO:0000256" key="3">
    <source>
        <dbReference type="ARBA" id="ARBA00022452"/>
    </source>
</evidence>
<accession>A0ABP8G8Y5</accession>
<organism evidence="12 13">
    <name type="scientific">Compostibacter hankyongensis</name>
    <dbReference type="NCBI Taxonomy" id="1007089"/>
    <lineage>
        <taxon>Bacteria</taxon>
        <taxon>Pseudomonadati</taxon>
        <taxon>Bacteroidota</taxon>
        <taxon>Chitinophagia</taxon>
        <taxon>Chitinophagales</taxon>
        <taxon>Chitinophagaceae</taxon>
        <taxon>Compostibacter</taxon>
    </lineage>
</organism>
<evidence type="ECO:0000256" key="9">
    <source>
        <dbReference type="RuleBase" id="RU003357"/>
    </source>
</evidence>
<dbReference type="Pfam" id="PF00593">
    <property type="entry name" value="TonB_dep_Rec_b-barrel"/>
    <property type="match status" value="1"/>
</dbReference>
<comment type="similarity">
    <text evidence="8 9">Belongs to the TonB-dependent receptor family.</text>
</comment>
<dbReference type="InterPro" id="IPR008969">
    <property type="entry name" value="CarboxyPept-like_regulatory"/>
</dbReference>
<keyword evidence="3 8" id="KW-1134">Transmembrane beta strand</keyword>
<keyword evidence="12" id="KW-0675">Receptor</keyword>
<dbReference type="NCBIfam" id="TIGR04056">
    <property type="entry name" value="OMP_RagA_SusC"/>
    <property type="match status" value="1"/>
</dbReference>
<evidence type="ECO:0000259" key="11">
    <source>
        <dbReference type="Pfam" id="PF07715"/>
    </source>
</evidence>
<dbReference type="RefSeq" id="WP_344981474.1">
    <property type="nucleotide sequence ID" value="NZ_BAABFN010000022.1"/>
</dbReference>
<comment type="subcellular location">
    <subcellularLocation>
        <location evidence="1 8">Cell outer membrane</location>
        <topology evidence="1 8">Multi-pass membrane protein</topology>
    </subcellularLocation>
</comment>
<keyword evidence="6 8" id="KW-0472">Membrane</keyword>
<feature type="domain" description="TonB-dependent receptor plug" evidence="11">
    <location>
        <begin position="147"/>
        <end position="277"/>
    </location>
</feature>
<comment type="caution">
    <text evidence="12">The sequence shown here is derived from an EMBL/GenBank/DDBJ whole genome shotgun (WGS) entry which is preliminary data.</text>
</comment>
<evidence type="ECO:0000256" key="4">
    <source>
        <dbReference type="ARBA" id="ARBA00022692"/>
    </source>
</evidence>
<dbReference type="Gene3D" id="2.170.130.10">
    <property type="entry name" value="TonB-dependent receptor, plug domain"/>
    <property type="match status" value="1"/>
</dbReference>
<feature type="domain" description="TonB-dependent receptor-like beta-barrel" evidence="10">
    <location>
        <begin position="471"/>
        <end position="922"/>
    </location>
</feature>
<keyword evidence="7 8" id="KW-0998">Cell outer membrane</keyword>
<dbReference type="SUPFAM" id="SSF56935">
    <property type="entry name" value="Porins"/>
    <property type="match status" value="1"/>
</dbReference>
<protein>
    <submittedName>
        <fullName evidence="12">TonB-dependent receptor</fullName>
    </submittedName>
</protein>
<keyword evidence="5 9" id="KW-0798">TonB box</keyword>
<dbReference type="InterPro" id="IPR039426">
    <property type="entry name" value="TonB-dep_rcpt-like"/>
</dbReference>
<dbReference type="Gene3D" id="2.40.170.20">
    <property type="entry name" value="TonB-dependent receptor, beta-barrel domain"/>
    <property type="match status" value="1"/>
</dbReference>
<sequence>MKLKISASQPVPIKQAVSPAGSSCGAFRYFLLLLAILLTGSAAYAQQKVTLSGVVRDGQTNEPLIGVGIMEGSGKSAKAVGTTDNSGKFSAEVTQGSTLTFHYVGFSDYPMKVRSAKSGLTIRLSVNENKLKEAVIVGYQTKTRELTTGSSLKVDGKELQDVPVSNVEQLLQGRVSGLNIQNNTGSPGGRGSVVIRGLSNIDVKGSGSDAFLSPTSPLYVIDGVPVEADANFEYGYQSSGPGVSPLSLIPPEDIESLEVLKDAQATALYGSRGAYGVILVTTKRGSSPTPLVRYTANFFMNVPPELRSTIGGRLERQVRIQDILLNGSYEDIFNISNSPFLADSLNPYYNNSTNWQGIFYRTTYNQTHNINISGGDPKFNYKVDLGYYHENGVIQNTGFDRYSINTNMQYQPNPKLRVFTTFSSQIGKRNMGSGNGLLQKGVSANGQASSLLPGPSFFLSTAGVLSALETEDDNKTLTTRTSLDVNYQILKGFSASTNLSYDYSSNTQDRFTPAAAHNDFSQVYGYSDRNYTLYNRNSLSYFYSIREKHNFTLTAFNEFYNRGFQAQVIQQEKTPNDQYRGPLGYDAYYSRGGGLLDNYSRGHTASFSGMFSYNYQQKYVLDASYRIDGSSASGFEDPYSKNPSIGLRWNFSKENLFTDSKWLSYGSLRGSWGQNIVPSGDIFSIYGQYDPRGTYNNNPRIGINFDKLPNPYLKPTTTTQWNGGFEGGFLDSRIEVIFDIYYKQVKNMLRSKPVSNITGFNSINSNETAMADYGYELTLTFRPTPKISAVQWTISVNGAFNRDILTHLPNGARQLIEWDATENQSILYRVGRNALTNYLFKTLGVFSTTADVPVDPASGLRYRKDGGDYFQQGDPYWKDVDGNYIMDNNDYTAAGNSQPLITGGLQSYLNYKDFSLNISASYTALRDILNNTLAERLRYLSDPFGTASTVGPRTIVGLNDVDVWSGPGSVATYPNPFDYARYGGVLPYRADQTLFQEDGSYFKINTVTLAYLLSKKLTQRAGINTIRFYLTCNNVYTFSNYSGPNPENVSALGRDQSGGYPIPRSWTFGLNVEF</sequence>
<dbReference type="Proteomes" id="UP001501207">
    <property type="component" value="Unassembled WGS sequence"/>
</dbReference>
<evidence type="ECO:0000256" key="1">
    <source>
        <dbReference type="ARBA" id="ARBA00004571"/>
    </source>
</evidence>
<evidence type="ECO:0000313" key="13">
    <source>
        <dbReference type="Proteomes" id="UP001501207"/>
    </source>
</evidence>
<proteinExistence type="inferred from homology"/>
<dbReference type="InterPro" id="IPR036942">
    <property type="entry name" value="Beta-barrel_TonB_sf"/>
</dbReference>
<evidence type="ECO:0000256" key="6">
    <source>
        <dbReference type="ARBA" id="ARBA00023136"/>
    </source>
</evidence>
<evidence type="ECO:0000256" key="8">
    <source>
        <dbReference type="PROSITE-ProRule" id="PRU01360"/>
    </source>
</evidence>
<dbReference type="InterPro" id="IPR012910">
    <property type="entry name" value="Plug_dom"/>
</dbReference>
<gene>
    <name evidence="12" type="ORF">GCM10023143_33210</name>
</gene>
<dbReference type="InterPro" id="IPR023997">
    <property type="entry name" value="TonB-dep_OMP_SusC/RagA_CS"/>
</dbReference>